<comment type="function">
    <text evidence="9">Part of the tripartite ATP-independent periplasmic (TRAP) transport system.</text>
</comment>
<keyword evidence="7 9" id="KW-0472">Membrane</keyword>
<organism evidence="11 12">
    <name type="scientific">Xanthobacter dioxanivorans</name>
    <dbReference type="NCBI Taxonomy" id="2528964"/>
    <lineage>
        <taxon>Bacteria</taxon>
        <taxon>Pseudomonadati</taxon>
        <taxon>Pseudomonadota</taxon>
        <taxon>Alphaproteobacteria</taxon>
        <taxon>Hyphomicrobiales</taxon>
        <taxon>Xanthobacteraceae</taxon>
        <taxon>Xanthobacter</taxon>
    </lineage>
</organism>
<evidence type="ECO:0000256" key="2">
    <source>
        <dbReference type="ARBA" id="ARBA00022448"/>
    </source>
</evidence>
<dbReference type="Proteomes" id="UP000596427">
    <property type="component" value="Chromosome"/>
</dbReference>
<dbReference type="InterPro" id="IPR055348">
    <property type="entry name" value="DctQ"/>
</dbReference>
<comment type="subunit">
    <text evidence="9">The complex comprises the extracytoplasmic solute receptor protein and the two transmembrane proteins.</text>
</comment>
<proteinExistence type="inferred from homology"/>
<sequence length="181" mass="19342">MSAQAERVVPPSRDTLSAVATCAGHAIAAVAVRIAGVALLAIVAINCANVVGRYFFAAPIGWAEEAMLYLMVLLVFSAMATVTWQGRHISIELVADLMPAAARKAARLLVIVLTVATCLLVASSSYEVVSMLHAFDQRSDALEMPIWIPQGCILVGLVLAGALTVLRLLAYRLDEPERRLD</sequence>
<feature type="transmembrane region" description="Helical" evidence="9">
    <location>
        <begin position="66"/>
        <end position="84"/>
    </location>
</feature>
<evidence type="ECO:0000256" key="1">
    <source>
        <dbReference type="ARBA" id="ARBA00004429"/>
    </source>
</evidence>
<keyword evidence="12" id="KW-1185">Reference proteome</keyword>
<protein>
    <recommendedName>
        <fullName evidence="9">TRAP transporter small permease protein</fullName>
    </recommendedName>
</protein>
<keyword evidence="5 9" id="KW-0812">Transmembrane</keyword>
<evidence type="ECO:0000313" key="12">
    <source>
        <dbReference type="Proteomes" id="UP000596427"/>
    </source>
</evidence>
<dbReference type="KEGG" id="xdi:EZH22_12940"/>
<keyword evidence="6 9" id="KW-1133">Transmembrane helix</keyword>
<keyword evidence="2 9" id="KW-0813">Transport</keyword>
<evidence type="ECO:0000256" key="5">
    <source>
        <dbReference type="ARBA" id="ARBA00022692"/>
    </source>
</evidence>
<evidence type="ECO:0000256" key="9">
    <source>
        <dbReference type="RuleBase" id="RU369079"/>
    </source>
</evidence>
<evidence type="ECO:0000256" key="3">
    <source>
        <dbReference type="ARBA" id="ARBA00022475"/>
    </source>
</evidence>
<feature type="transmembrane region" description="Helical" evidence="9">
    <location>
        <begin position="105"/>
        <end position="126"/>
    </location>
</feature>
<evidence type="ECO:0000313" key="11">
    <source>
        <dbReference type="EMBL" id="QRG09093.1"/>
    </source>
</evidence>
<comment type="similarity">
    <text evidence="8 9">Belongs to the TRAP transporter small permease family.</text>
</comment>
<name>A0A974PTR8_9HYPH</name>
<dbReference type="AlphaFoldDB" id="A0A974PTR8"/>
<feature type="transmembrane region" description="Helical" evidence="9">
    <location>
        <begin position="146"/>
        <end position="170"/>
    </location>
</feature>
<dbReference type="Pfam" id="PF04290">
    <property type="entry name" value="DctQ"/>
    <property type="match status" value="1"/>
</dbReference>
<evidence type="ECO:0000256" key="8">
    <source>
        <dbReference type="ARBA" id="ARBA00038436"/>
    </source>
</evidence>
<dbReference type="GO" id="GO:0022857">
    <property type="term" value="F:transmembrane transporter activity"/>
    <property type="evidence" value="ECO:0007669"/>
    <property type="project" value="UniProtKB-UniRule"/>
</dbReference>
<feature type="domain" description="Tripartite ATP-independent periplasmic transporters DctQ component" evidence="10">
    <location>
        <begin position="42"/>
        <end position="168"/>
    </location>
</feature>
<evidence type="ECO:0000259" key="10">
    <source>
        <dbReference type="Pfam" id="PF04290"/>
    </source>
</evidence>
<comment type="subcellular location">
    <subcellularLocation>
        <location evidence="1 9">Cell inner membrane</location>
        <topology evidence="1 9">Multi-pass membrane protein</topology>
    </subcellularLocation>
</comment>
<reference evidence="11 12" key="1">
    <citation type="submission" date="2020-10" db="EMBL/GenBank/DDBJ databases">
        <title>Degradation of 1,4-Dioxane by Xanthobacter sp. YN2, via a Novel Group-2 Soluble Di-Iron Monooxygenase.</title>
        <authorList>
            <person name="Ma F."/>
            <person name="Wang Y."/>
            <person name="Yang J."/>
            <person name="Guo H."/>
            <person name="Su D."/>
            <person name="Yu L."/>
        </authorList>
    </citation>
    <scope>NUCLEOTIDE SEQUENCE [LARGE SCALE GENOMIC DNA]</scope>
    <source>
        <strain evidence="11 12">YN2</strain>
    </source>
</reference>
<dbReference type="EMBL" id="CP063362">
    <property type="protein sequence ID" value="QRG09093.1"/>
    <property type="molecule type" value="Genomic_DNA"/>
</dbReference>
<dbReference type="PANTHER" id="PTHR35011">
    <property type="entry name" value="2,3-DIKETO-L-GULONATE TRAP TRANSPORTER SMALL PERMEASE PROTEIN YIAM"/>
    <property type="match status" value="1"/>
</dbReference>
<evidence type="ECO:0000256" key="4">
    <source>
        <dbReference type="ARBA" id="ARBA00022519"/>
    </source>
</evidence>
<gene>
    <name evidence="11" type="ORF">EZH22_12940</name>
</gene>
<dbReference type="RefSeq" id="WP_203196010.1">
    <property type="nucleotide sequence ID" value="NZ_CP063362.1"/>
</dbReference>
<accession>A0A974PTR8</accession>
<evidence type="ECO:0000256" key="7">
    <source>
        <dbReference type="ARBA" id="ARBA00023136"/>
    </source>
</evidence>
<keyword evidence="4 9" id="KW-0997">Cell inner membrane</keyword>
<evidence type="ECO:0000256" key="6">
    <source>
        <dbReference type="ARBA" id="ARBA00022989"/>
    </source>
</evidence>
<dbReference type="GO" id="GO:0015740">
    <property type="term" value="P:C4-dicarboxylate transport"/>
    <property type="evidence" value="ECO:0007669"/>
    <property type="project" value="TreeGrafter"/>
</dbReference>
<dbReference type="PANTHER" id="PTHR35011:SF2">
    <property type="entry name" value="2,3-DIKETO-L-GULONATE TRAP TRANSPORTER SMALL PERMEASE PROTEIN YIAM"/>
    <property type="match status" value="1"/>
</dbReference>
<keyword evidence="3" id="KW-1003">Cell membrane</keyword>
<feature type="transmembrane region" description="Helical" evidence="9">
    <location>
        <begin position="21"/>
        <end position="46"/>
    </location>
</feature>
<dbReference type="GO" id="GO:0005886">
    <property type="term" value="C:plasma membrane"/>
    <property type="evidence" value="ECO:0007669"/>
    <property type="project" value="UniProtKB-SubCell"/>
</dbReference>
<dbReference type="InterPro" id="IPR007387">
    <property type="entry name" value="TRAP_DctQ"/>
</dbReference>